<evidence type="ECO:0000313" key="2">
    <source>
        <dbReference type="EMBL" id="KYN29518.1"/>
    </source>
</evidence>
<evidence type="ECO:0000313" key="3">
    <source>
        <dbReference type="Proteomes" id="UP000078492"/>
    </source>
</evidence>
<reference evidence="2 3" key="1">
    <citation type="submission" date="2015-09" db="EMBL/GenBank/DDBJ databases">
        <title>Trachymyrmex cornetzi WGS genome.</title>
        <authorList>
            <person name="Nygaard S."/>
            <person name="Hu H."/>
            <person name="Boomsma J."/>
            <person name="Zhang G."/>
        </authorList>
    </citation>
    <scope>NUCLEOTIDE SEQUENCE [LARGE SCALE GENOMIC DNA]</scope>
    <source>
        <strain evidence="2">Tcor2-1</strain>
        <tissue evidence="2">Whole body</tissue>
    </source>
</reference>
<feature type="compositionally biased region" description="Polar residues" evidence="1">
    <location>
        <begin position="419"/>
        <end position="443"/>
    </location>
</feature>
<sequence length="664" mass="74902">MVLYGGLAVAATGGTTMHATSPTKAGESYTITYSLSPPDPAISATNAAASVPIATSTPVNLAAGPLSPPPLTLAAGQGPHHEHPPGAAPTVKVTSYPAVLKGRSAASPPNPNLVPSGKIPPPVPPRGTGASRTARSSEDHRAASTAASTTSSVTSSRGDEAVIITRYRLHDSSCDLHHSLLSDHSSGRIRPMDSIQHWYTQELDEDEEEFVSVVKVEDAYFIKTSLHPLRPDRGIRRSNRLKDFNETGNDNYKVSKKVKEKRGDTKTDHLAKFTYFLNPSSRADLMNYKMSRKDKKYSETYYERVKRKQKNLEASITTITTVSHLRKPVEDVRTHHMHTSYMEAAEEWTNYKQKILKFASIKKDSILLQKIREKSKRRKRLAPEPSMKKRTSKRETFNGNLSENEKTDVKRENGKLSLKMSSLGNKSGYQIQEKSNKNDTNFTSKRKESAIRCNETKQNCPSGRDNNYLDKKKNISENINDEQINNRGGFKRIFANSYRGKAENMEDKIVHEGINVNRDKLLSTIKREEFVSSSFDDIRNRNSDILKCSVFEKVKNFEKIKMNVRGKTKDSRREVRLDNLNYGNEINAIKRKFALPVNEIRLNQEEEKIVLKGKLLNTDVKHKRQTFKSFSSGHCDDLSFNSEFGMLKPNVSFLHTYRKTRSFT</sequence>
<feature type="compositionally biased region" description="Polar residues" evidence="1">
    <location>
        <begin position="456"/>
        <end position="465"/>
    </location>
</feature>
<organism evidence="2 3">
    <name type="scientific">Trachymyrmex cornetzi</name>
    <dbReference type="NCBI Taxonomy" id="471704"/>
    <lineage>
        <taxon>Eukaryota</taxon>
        <taxon>Metazoa</taxon>
        <taxon>Ecdysozoa</taxon>
        <taxon>Arthropoda</taxon>
        <taxon>Hexapoda</taxon>
        <taxon>Insecta</taxon>
        <taxon>Pterygota</taxon>
        <taxon>Neoptera</taxon>
        <taxon>Endopterygota</taxon>
        <taxon>Hymenoptera</taxon>
        <taxon>Apocrita</taxon>
        <taxon>Aculeata</taxon>
        <taxon>Formicoidea</taxon>
        <taxon>Formicidae</taxon>
        <taxon>Myrmicinae</taxon>
        <taxon>Trachymyrmex</taxon>
    </lineage>
</organism>
<protein>
    <submittedName>
        <fullName evidence="2">Uncharacterized protein</fullName>
    </submittedName>
</protein>
<proteinExistence type="predicted"/>
<dbReference type="Proteomes" id="UP000078492">
    <property type="component" value="Unassembled WGS sequence"/>
</dbReference>
<keyword evidence="3" id="KW-1185">Reference proteome</keyword>
<feature type="compositionally biased region" description="Pro residues" evidence="1">
    <location>
        <begin position="108"/>
        <end position="125"/>
    </location>
</feature>
<name>A0A151JQQ1_9HYME</name>
<feature type="region of interest" description="Disordered" evidence="1">
    <location>
        <begin position="68"/>
        <end position="154"/>
    </location>
</feature>
<dbReference type="EMBL" id="KQ978642">
    <property type="protein sequence ID" value="KYN29518.1"/>
    <property type="molecule type" value="Genomic_DNA"/>
</dbReference>
<gene>
    <name evidence="2" type="ORF">ALC57_01068</name>
</gene>
<accession>A0A151JQQ1</accession>
<dbReference type="AlphaFoldDB" id="A0A151JQQ1"/>
<feature type="compositionally biased region" description="Basic and acidic residues" evidence="1">
    <location>
        <begin position="403"/>
        <end position="414"/>
    </location>
</feature>
<feature type="compositionally biased region" description="Low complexity" evidence="1">
    <location>
        <begin position="143"/>
        <end position="154"/>
    </location>
</feature>
<feature type="region of interest" description="Disordered" evidence="1">
    <location>
        <begin position="371"/>
        <end position="469"/>
    </location>
</feature>
<evidence type="ECO:0000256" key="1">
    <source>
        <dbReference type="SAM" id="MobiDB-lite"/>
    </source>
</evidence>